<evidence type="ECO:0000256" key="4">
    <source>
        <dbReference type="ARBA" id="ARBA00022475"/>
    </source>
</evidence>
<dbReference type="AlphaFoldDB" id="A0A4P6ZJQ2"/>
<dbReference type="KEGG" id="lji:ELX58_00230"/>
<accession>A0A4P6ZJQ2</accession>
<dbReference type="GO" id="GO:0005886">
    <property type="term" value="C:plasma membrane"/>
    <property type="evidence" value="ECO:0007669"/>
    <property type="project" value="UniProtKB-SubCell"/>
</dbReference>
<evidence type="ECO:0000256" key="8">
    <source>
        <dbReference type="RuleBase" id="RU363041"/>
    </source>
</evidence>
<feature type="transmembrane region" description="Helical" evidence="8">
    <location>
        <begin position="143"/>
        <end position="172"/>
    </location>
</feature>
<proteinExistence type="inferred from homology"/>
<feature type="transmembrane region" description="Helical" evidence="8">
    <location>
        <begin position="210"/>
        <end position="230"/>
    </location>
</feature>
<dbReference type="EMBL" id="CP034726">
    <property type="protein sequence ID" value="QBP17642.1"/>
    <property type="molecule type" value="Genomic_DNA"/>
</dbReference>
<dbReference type="Pfam" id="PF01925">
    <property type="entry name" value="TauE"/>
    <property type="match status" value="1"/>
</dbReference>
<dbReference type="OrthoDB" id="2329556at2"/>
<feature type="transmembrane region" description="Helical" evidence="8">
    <location>
        <begin position="47"/>
        <end position="67"/>
    </location>
</feature>
<dbReference type="RefSeq" id="WP_133441188.1">
    <property type="nucleotide sequence ID" value="NZ_CP034726.1"/>
</dbReference>
<protein>
    <recommendedName>
        <fullName evidence="8">Probable membrane transporter protein</fullName>
    </recommendedName>
</protein>
<evidence type="ECO:0000256" key="7">
    <source>
        <dbReference type="ARBA" id="ARBA00023136"/>
    </source>
</evidence>
<feature type="transmembrane region" description="Helical" evidence="8">
    <location>
        <begin position="184"/>
        <end position="203"/>
    </location>
</feature>
<keyword evidence="10" id="KW-1185">Reference proteome</keyword>
<feature type="transmembrane region" description="Helical" evidence="8">
    <location>
        <begin position="236"/>
        <end position="255"/>
    </location>
</feature>
<evidence type="ECO:0000256" key="1">
    <source>
        <dbReference type="ARBA" id="ARBA00004651"/>
    </source>
</evidence>
<keyword evidence="6 8" id="KW-1133">Transmembrane helix</keyword>
<sequence>MIFHFTLAQILLMIPVGIVAGIISSTVGMASLVSYPALLYIGRLPAVFANVTNTASMIFNCAGAGLSSIPELKGHVKQTLMTLTLTFFGSIGGSMLLLMEPGGSFQKIVPFFILFSGVVILAPHKRHTSEEGTGGHMSLHYRLMADVAIILMGGYMGYFGAAAGVVMIAILSRITDESFPVYNAVRNVSALSANLVAMVIYAVKSHVYWILVFPMGVGLFIGGYIGPIIVRHVSDKILKAVVGIGALILGIYMFIQAYF</sequence>
<evidence type="ECO:0000313" key="9">
    <source>
        <dbReference type="EMBL" id="QBP17642.1"/>
    </source>
</evidence>
<keyword evidence="5 8" id="KW-0812">Transmembrane</keyword>
<dbReference type="InterPro" id="IPR052017">
    <property type="entry name" value="TSUP"/>
</dbReference>
<dbReference type="PANTHER" id="PTHR30269:SF0">
    <property type="entry name" value="MEMBRANE TRANSPORTER PROTEIN YFCA-RELATED"/>
    <property type="match status" value="1"/>
</dbReference>
<comment type="subcellular location">
    <subcellularLocation>
        <location evidence="1 8">Cell membrane</location>
        <topology evidence="1 8">Multi-pass membrane protein</topology>
    </subcellularLocation>
</comment>
<evidence type="ECO:0000313" key="10">
    <source>
        <dbReference type="Proteomes" id="UP000294321"/>
    </source>
</evidence>
<feature type="transmembrane region" description="Helical" evidence="8">
    <location>
        <begin position="79"/>
        <end position="99"/>
    </location>
</feature>
<comment type="similarity">
    <text evidence="2 8">Belongs to the 4-toluene sulfonate uptake permease (TSUP) (TC 2.A.102) family.</text>
</comment>
<keyword evidence="7 8" id="KW-0472">Membrane</keyword>
<reference evidence="10" key="1">
    <citation type="submission" date="2018-12" db="EMBL/GenBank/DDBJ databases">
        <title>A new species of lactobacillus.</title>
        <authorList>
            <person name="Jian Y."/>
            <person name="Xin L."/>
            <person name="Hong Z.J."/>
            <person name="Ming L.Z."/>
            <person name="Hong X.Z."/>
        </authorList>
    </citation>
    <scope>NUCLEOTIDE SEQUENCE [LARGE SCALE GENOMIC DNA]</scope>
    <source>
        <strain evidence="10">HSLZ-75</strain>
    </source>
</reference>
<organism evidence="9 10">
    <name type="scientific">Acetilactobacillus jinshanensis</name>
    <dbReference type="NCBI Taxonomy" id="1720083"/>
    <lineage>
        <taxon>Bacteria</taxon>
        <taxon>Bacillati</taxon>
        <taxon>Bacillota</taxon>
        <taxon>Bacilli</taxon>
        <taxon>Lactobacillales</taxon>
        <taxon>Lactobacillaceae</taxon>
        <taxon>Acetilactobacillus</taxon>
    </lineage>
</organism>
<name>A0A4P6ZJQ2_9LACO</name>
<dbReference type="Proteomes" id="UP000294321">
    <property type="component" value="Chromosome"/>
</dbReference>
<feature type="transmembrane region" description="Helical" evidence="8">
    <location>
        <begin position="12"/>
        <end position="35"/>
    </location>
</feature>
<evidence type="ECO:0000256" key="2">
    <source>
        <dbReference type="ARBA" id="ARBA00009142"/>
    </source>
</evidence>
<keyword evidence="4 8" id="KW-1003">Cell membrane</keyword>
<dbReference type="PANTHER" id="PTHR30269">
    <property type="entry name" value="TRANSMEMBRANE PROTEIN YFCA"/>
    <property type="match status" value="1"/>
</dbReference>
<keyword evidence="3" id="KW-0813">Transport</keyword>
<evidence type="ECO:0000256" key="3">
    <source>
        <dbReference type="ARBA" id="ARBA00022448"/>
    </source>
</evidence>
<gene>
    <name evidence="9" type="ORF">ELX58_00230</name>
</gene>
<evidence type="ECO:0000256" key="5">
    <source>
        <dbReference type="ARBA" id="ARBA00022692"/>
    </source>
</evidence>
<dbReference type="InterPro" id="IPR002781">
    <property type="entry name" value="TM_pro_TauE-like"/>
</dbReference>
<evidence type="ECO:0000256" key="6">
    <source>
        <dbReference type="ARBA" id="ARBA00022989"/>
    </source>
</evidence>